<evidence type="ECO:0000313" key="1">
    <source>
        <dbReference type="EMBL" id="MBC5850007.1"/>
    </source>
</evidence>
<dbReference type="EMBL" id="JACRUP010000001">
    <property type="protein sequence ID" value="MBC5850007.1"/>
    <property type="molecule type" value="Genomic_DNA"/>
</dbReference>
<accession>A0A9X0UGH9</accession>
<dbReference type="AlphaFoldDB" id="A0A9X0UGH9"/>
<dbReference type="Pfam" id="PF02810">
    <property type="entry name" value="SEC-C"/>
    <property type="match status" value="1"/>
</dbReference>
<dbReference type="InterPro" id="IPR004027">
    <property type="entry name" value="SEC_C_motif"/>
</dbReference>
<evidence type="ECO:0000313" key="2">
    <source>
        <dbReference type="Proteomes" id="UP000615796"/>
    </source>
</evidence>
<proteinExistence type="predicted"/>
<name>A0A9X0UGH9_VIBME</name>
<dbReference type="InterPro" id="IPR036255">
    <property type="entry name" value="YgfB-like_sf"/>
</dbReference>
<dbReference type="Proteomes" id="UP000615796">
    <property type="component" value="Unassembled WGS sequence"/>
</dbReference>
<dbReference type="PANTHER" id="PTHR33747">
    <property type="entry name" value="UPF0225 PROTEIN SCO1677"/>
    <property type="match status" value="1"/>
</dbReference>
<reference evidence="1" key="1">
    <citation type="submission" date="2020-08" db="EMBL/GenBank/DDBJ databases">
        <title>Genome Sequencing and Pan-Genome Analysis of Migratory bird Vibrio Strains, Inner Mongolia.</title>
        <authorList>
            <person name="Zheng L."/>
        </authorList>
    </citation>
    <scope>NUCLEOTIDE SEQUENCE</scope>
    <source>
        <strain evidence="1">M13F</strain>
    </source>
</reference>
<comment type="caution">
    <text evidence="1">The sequence shown here is derived from an EMBL/GenBank/DDBJ whole genome shotgun (WGS) entry which is preliminary data.</text>
</comment>
<keyword evidence="2" id="KW-1185">Reference proteome</keyword>
<gene>
    <name evidence="1" type="ORF">H8Q88_03410</name>
</gene>
<dbReference type="RefSeq" id="WP_154168459.1">
    <property type="nucleotide sequence ID" value="NZ_CP046822.1"/>
</dbReference>
<sequence>MNYPLIMLPKHFCSVSPLFIEGSILAANFATQPLDPKQWLSELFPDNVDELEPLVTAQINAQYQQLKANQFALLSLLSQHAESREKGLTEFAQGFMSLWPMIEPQWQTSSHSDGSLRMLQALLTTLMLAIDEAGTHQQMQAAGYQSLPTLAHMIEQLDLMVHEVALAADEAMLGAKAQTINPYKQVGRNDACPCSSGKKFKHCCGQ</sequence>
<organism evidence="1 2">
    <name type="scientific">Vibrio metschnikovii</name>
    <dbReference type="NCBI Taxonomy" id="28172"/>
    <lineage>
        <taxon>Bacteria</taxon>
        <taxon>Pseudomonadati</taxon>
        <taxon>Pseudomonadota</taxon>
        <taxon>Gammaproteobacteria</taxon>
        <taxon>Vibrionales</taxon>
        <taxon>Vibrionaceae</taxon>
        <taxon>Vibrio</taxon>
    </lineage>
</organism>
<dbReference type="SUPFAM" id="SSF101327">
    <property type="entry name" value="YgfB-like"/>
    <property type="match status" value="1"/>
</dbReference>
<protein>
    <submittedName>
        <fullName evidence="1">YecA family protein</fullName>
    </submittedName>
</protein>
<dbReference type="Gene3D" id="3.10.450.50">
    <property type="match status" value="1"/>
</dbReference>
<dbReference type="PANTHER" id="PTHR33747:SF1">
    <property type="entry name" value="ADENYLATE CYCLASE-ASSOCIATED CAP C-TERMINAL DOMAIN-CONTAINING PROTEIN"/>
    <property type="match status" value="1"/>
</dbReference>
<dbReference type="SUPFAM" id="SSF103642">
    <property type="entry name" value="Sec-C motif"/>
    <property type="match status" value="1"/>
</dbReference>